<dbReference type="InterPro" id="IPR045860">
    <property type="entry name" value="Snake_toxin-like_sf"/>
</dbReference>
<feature type="chain" id="PRO_5045789436" description="Sodefrin-like factor" evidence="1">
    <location>
        <begin position="21"/>
        <end position="97"/>
    </location>
</feature>
<organism evidence="2 3">
    <name type="scientific">Porites lobata</name>
    <dbReference type="NCBI Taxonomy" id="104759"/>
    <lineage>
        <taxon>Eukaryota</taxon>
        <taxon>Metazoa</taxon>
        <taxon>Cnidaria</taxon>
        <taxon>Anthozoa</taxon>
        <taxon>Hexacorallia</taxon>
        <taxon>Scleractinia</taxon>
        <taxon>Fungiina</taxon>
        <taxon>Poritidae</taxon>
        <taxon>Porites</taxon>
    </lineage>
</organism>
<feature type="non-terminal residue" evidence="2">
    <location>
        <position position="97"/>
    </location>
</feature>
<dbReference type="SUPFAM" id="SSF57302">
    <property type="entry name" value="Snake toxin-like"/>
    <property type="match status" value="1"/>
</dbReference>
<dbReference type="EMBL" id="CALNXK010000068">
    <property type="protein sequence ID" value="CAH3142211.1"/>
    <property type="molecule type" value="Genomic_DNA"/>
</dbReference>
<protein>
    <recommendedName>
        <fullName evidence="4">Sodefrin-like factor</fullName>
    </recommendedName>
</protein>
<sequence length="97" mass="10921">MKSSFTVLAVLITLFKAGNSLQCYSCQTQDGQLYTSEQCIHNQVIQNCTDGNFTCANYRRTKTTENNETIELHEKGCLLKENCTTLQARCEETTKNG</sequence>
<comment type="caution">
    <text evidence="2">The sequence shown here is derived from an EMBL/GenBank/DDBJ whole genome shotgun (WGS) entry which is preliminary data.</text>
</comment>
<reference evidence="2 3" key="1">
    <citation type="submission" date="2022-05" db="EMBL/GenBank/DDBJ databases">
        <authorList>
            <consortium name="Genoscope - CEA"/>
            <person name="William W."/>
        </authorList>
    </citation>
    <scope>NUCLEOTIDE SEQUENCE [LARGE SCALE GENOMIC DNA]</scope>
</reference>
<keyword evidence="1" id="KW-0732">Signal</keyword>
<accession>A0ABN8PHQ0</accession>
<name>A0ABN8PHQ0_9CNID</name>
<dbReference type="Proteomes" id="UP001159405">
    <property type="component" value="Unassembled WGS sequence"/>
</dbReference>
<evidence type="ECO:0008006" key="4">
    <source>
        <dbReference type="Google" id="ProtNLM"/>
    </source>
</evidence>
<keyword evidence="3" id="KW-1185">Reference proteome</keyword>
<gene>
    <name evidence="2" type="ORF">PLOB_00042211</name>
</gene>
<evidence type="ECO:0000256" key="1">
    <source>
        <dbReference type="SAM" id="SignalP"/>
    </source>
</evidence>
<evidence type="ECO:0000313" key="2">
    <source>
        <dbReference type="EMBL" id="CAH3142211.1"/>
    </source>
</evidence>
<proteinExistence type="predicted"/>
<feature type="signal peptide" evidence="1">
    <location>
        <begin position="1"/>
        <end position="20"/>
    </location>
</feature>
<evidence type="ECO:0000313" key="3">
    <source>
        <dbReference type="Proteomes" id="UP001159405"/>
    </source>
</evidence>